<dbReference type="EMBL" id="REGR01000014">
    <property type="protein sequence ID" value="RXZ42654.1"/>
    <property type="molecule type" value="Genomic_DNA"/>
</dbReference>
<gene>
    <name evidence="2" type="ORF">EBB06_12220</name>
</gene>
<comment type="caution">
    <text evidence="2">The sequence shown here is derived from an EMBL/GenBank/DDBJ whole genome shotgun (WGS) entry which is preliminary data.</text>
</comment>
<evidence type="ECO:0000313" key="3">
    <source>
        <dbReference type="Proteomes" id="UP000290682"/>
    </source>
</evidence>
<keyword evidence="3" id="KW-1185">Reference proteome</keyword>
<evidence type="ECO:0000313" key="2">
    <source>
        <dbReference type="EMBL" id="RXZ42654.1"/>
    </source>
</evidence>
<name>A0ABY0FE75_9NEIS</name>
<feature type="region of interest" description="Disordered" evidence="1">
    <location>
        <begin position="354"/>
        <end position="373"/>
    </location>
</feature>
<reference evidence="2 3" key="1">
    <citation type="submission" date="2018-10" db="EMBL/GenBank/DDBJ databases">
        <title>Draft genome of Fastidiocella sp. strain 375T, a bacterium isolated from a karstic cave dripping water.</title>
        <authorList>
            <person name="Coelho C."/>
            <person name="Verissimo A."/>
            <person name="Tiago I."/>
        </authorList>
    </citation>
    <scope>NUCLEOTIDE SEQUENCE [LARGE SCALE GENOMIC DNA]</scope>
    <source>
        <strain evidence="2 3">CAVE-375</strain>
    </source>
</reference>
<organism evidence="2 3">
    <name type="scientific">Crenobacter cavernae</name>
    <dbReference type="NCBI Taxonomy" id="2290923"/>
    <lineage>
        <taxon>Bacteria</taxon>
        <taxon>Pseudomonadati</taxon>
        <taxon>Pseudomonadota</taxon>
        <taxon>Betaproteobacteria</taxon>
        <taxon>Neisseriales</taxon>
        <taxon>Neisseriaceae</taxon>
        <taxon>Crenobacter</taxon>
    </lineage>
</organism>
<accession>A0ABY0FE75</accession>
<dbReference type="Proteomes" id="UP000290682">
    <property type="component" value="Unassembled WGS sequence"/>
</dbReference>
<evidence type="ECO:0000256" key="1">
    <source>
        <dbReference type="SAM" id="MobiDB-lite"/>
    </source>
</evidence>
<proteinExistence type="predicted"/>
<dbReference type="RefSeq" id="WP_129213443.1">
    <property type="nucleotide sequence ID" value="NZ_REGR01000014.1"/>
</dbReference>
<sequence>MTITNEKLQELRTLAEAATPGPWSSDKAIPARGFCAQVWDLHGRALVTHDSVSERASVDCAYIAAANPATILALLDELALRDERIAELEQDRATLANAIRNASVKIGICREDVALTGPHLLMLTDEIVRNLDAARLQGFEAAREMAAKALETLNRKSHAVDGEAFYLALGQGAAAIRAIQPPAEWELCGAAPHNSAAIPGAAPGIAEVIARVQSIVASEPELTDEPSAELLAFLKSACASQDIDALMHTLRITVRETKDCIAERIAAEWGDPLKVESAAMIPGWLAAESPKPLIPADQITEHGTYWCYRKGVAPFLMDIRHPGALLYGLADCHFEGPLRPSYLAPPSIAAKISSPTEADWPNPDGFPATEVMR</sequence>
<dbReference type="Pfam" id="PF13935">
    <property type="entry name" value="Ead_Ea22"/>
    <property type="match status" value="1"/>
</dbReference>
<protein>
    <submittedName>
        <fullName evidence="2">Ead/Ea22-like family protein</fullName>
    </submittedName>
</protein>
<dbReference type="InterPro" id="IPR025153">
    <property type="entry name" value="Ead_Ea22"/>
</dbReference>